<dbReference type="EMBL" id="BGPR01000499">
    <property type="protein sequence ID" value="GBM23512.1"/>
    <property type="molecule type" value="Genomic_DNA"/>
</dbReference>
<sequence>MRTTPELAPHLQTATQMRRNLALCGAFNTDDAVIHDGSSIESSRTGDPAVSKPRLRQDTTLALLTTELSNLPIGFLYLSSFAATNLSITHMGKQQEMN</sequence>
<dbReference type="Proteomes" id="UP000499080">
    <property type="component" value="Unassembled WGS sequence"/>
</dbReference>
<evidence type="ECO:0000313" key="1">
    <source>
        <dbReference type="EMBL" id="GBM23512.1"/>
    </source>
</evidence>
<proteinExistence type="predicted"/>
<evidence type="ECO:0000313" key="2">
    <source>
        <dbReference type="Proteomes" id="UP000499080"/>
    </source>
</evidence>
<keyword evidence="2" id="KW-1185">Reference proteome</keyword>
<protein>
    <submittedName>
        <fullName evidence="1">Uncharacterized protein</fullName>
    </submittedName>
</protein>
<accession>A0A4Y2E333</accession>
<gene>
    <name evidence="1" type="ORF">AVEN_153087_1</name>
</gene>
<name>A0A4Y2E333_ARAVE</name>
<dbReference type="AlphaFoldDB" id="A0A4Y2E333"/>
<organism evidence="1 2">
    <name type="scientific">Araneus ventricosus</name>
    <name type="common">Orbweaver spider</name>
    <name type="synonym">Epeira ventricosa</name>
    <dbReference type="NCBI Taxonomy" id="182803"/>
    <lineage>
        <taxon>Eukaryota</taxon>
        <taxon>Metazoa</taxon>
        <taxon>Ecdysozoa</taxon>
        <taxon>Arthropoda</taxon>
        <taxon>Chelicerata</taxon>
        <taxon>Arachnida</taxon>
        <taxon>Araneae</taxon>
        <taxon>Araneomorphae</taxon>
        <taxon>Entelegynae</taxon>
        <taxon>Araneoidea</taxon>
        <taxon>Araneidae</taxon>
        <taxon>Araneus</taxon>
    </lineage>
</organism>
<reference evidence="1 2" key="1">
    <citation type="journal article" date="2019" name="Sci. Rep.">
        <title>Orb-weaving spider Araneus ventricosus genome elucidates the spidroin gene catalogue.</title>
        <authorList>
            <person name="Kono N."/>
            <person name="Nakamura H."/>
            <person name="Ohtoshi R."/>
            <person name="Moran D.A.P."/>
            <person name="Shinohara A."/>
            <person name="Yoshida Y."/>
            <person name="Fujiwara M."/>
            <person name="Mori M."/>
            <person name="Tomita M."/>
            <person name="Arakawa K."/>
        </authorList>
    </citation>
    <scope>NUCLEOTIDE SEQUENCE [LARGE SCALE GENOMIC DNA]</scope>
</reference>
<comment type="caution">
    <text evidence="1">The sequence shown here is derived from an EMBL/GenBank/DDBJ whole genome shotgun (WGS) entry which is preliminary data.</text>
</comment>